<sequence length="92" mass="9977">MSEVTVGPNTFGYGADRKTRWGIRIWLDGVQGDATYKFEPDPASKIKEKDAAKFYLQVATAIGTSYNGANAFPPVGTTVTTRLAGDVRLDAY</sequence>
<proteinExistence type="predicted"/>
<evidence type="ECO:0000313" key="2">
    <source>
        <dbReference type="Proteomes" id="UP000321118"/>
    </source>
</evidence>
<dbReference type="RefSeq" id="WP_146930394.1">
    <property type="nucleotide sequence ID" value="NZ_BJUB01000013.1"/>
</dbReference>
<dbReference type="EMBL" id="BJUB01000013">
    <property type="protein sequence ID" value="GEK23133.1"/>
    <property type="molecule type" value="Genomic_DNA"/>
</dbReference>
<name>A0A510V8C2_9CELL</name>
<protein>
    <submittedName>
        <fullName evidence="1">Uncharacterized protein</fullName>
    </submittedName>
</protein>
<keyword evidence="2" id="KW-1185">Reference proteome</keyword>
<organism evidence="1 2">
    <name type="scientific">Cellulomonas xylanilytica</name>
    <dbReference type="NCBI Taxonomy" id="233583"/>
    <lineage>
        <taxon>Bacteria</taxon>
        <taxon>Bacillati</taxon>
        <taxon>Actinomycetota</taxon>
        <taxon>Actinomycetes</taxon>
        <taxon>Micrococcales</taxon>
        <taxon>Cellulomonadaceae</taxon>
        <taxon>Cellulomonas</taxon>
    </lineage>
</organism>
<dbReference type="OrthoDB" id="9554295at2"/>
<evidence type="ECO:0000313" key="1">
    <source>
        <dbReference type="EMBL" id="GEK23133.1"/>
    </source>
</evidence>
<accession>A0A510V8C2</accession>
<gene>
    <name evidence="1" type="ORF">CXY01_36530</name>
</gene>
<comment type="caution">
    <text evidence="1">The sequence shown here is derived from an EMBL/GenBank/DDBJ whole genome shotgun (WGS) entry which is preliminary data.</text>
</comment>
<dbReference type="Proteomes" id="UP000321118">
    <property type="component" value="Unassembled WGS sequence"/>
</dbReference>
<reference evidence="1 2" key="1">
    <citation type="submission" date="2019-07" db="EMBL/GenBank/DDBJ databases">
        <title>Whole genome shotgun sequence of Cellulomonas xylanilytica NBRC 101102.</title>
        <authorList>
            <person name="Hosoyama A."/>
            <person name="Uohara A."/>
            <person name="Ohji S."/>
            <person name="Ichikawa N."/>
        </authorList>
    </citation>
    <scope>NUCLEOTIDE SEQUENCE [LARGE SCALE GENOMIC DNA]</scope>
    <source>
        <strain evidence="1 2">NBRC 101102</strain>
    </source>
</reference>
<dbReference type="AlphaFoldDB" id="A0A510V8C2"/>